<dbReference type="GO" id="GO:0006325">
    <property type="term" value="P:chromatin organization"/>
    <property type="evidence" value="ECO:0007669"/>
    <property type="project" value="TreeGrafter"/>
</dbReference>
<feature type="domain" description="Hpc2-related" evidence="3">
    <location>
        <begin position="97"/>
        <end position="138"/>
    </location>
</feature>
<name>A0A8I6S7Z2_CIMLE</name>
<proteinExistence type="predicted"/>
<dbReference type="Pfam" id="PF14075">
    <property type="entry name" value="UBN_AB"/>
    <property type="match status" value="1"/>
</dbReference>
<dbReference type="KEGG" id="clec:106672958"/>
<dbReference type="RefSeq" id="XP_014260306.1">
    <property type="nucleotide sequence ID" value="XM_014404820.2"/>
</dbReference>
<keyword evidence="1" id="KW-0597">Phosphoprotein</keyword>
<accession>A0A8I6S7Z2</accession>
<dbReference type="Pfam" id="PF08729">
    <property type="entry name" value="HUN"/>
    <property type="match status" value="1"/>
</dbReference>
<evidence type="ECO:0000259" key="4">
    <source>
        <dbReference type="Pfam" id="PF14075"/>
    </source>
</evidence>
<dbReference type="GeneID" id="106672958"/>
<dbReference type="Proteomes" id="UP000494040">
    <property type="component" value="Unassembled WGS sequence"/>
</dbReference>
<dbReference type="GO" id="GO:0005634">
    <property type="term" value="C:nucleus"/>
    <property type="evidence" value="ECO:0007669"/>
    <property type="project" value="TreeGrafter"/>
</dbReference>
<dbReference type="PANTHER" id="PTHR21669:SF28">
    <property type="entry name" value="YEMANUCLEIN"/>
    <property type="match status" value="1"/>
</dbReference>
<evidence type="ECO:0008006" key="7">
    <source>
        <dbReference type="Google" id="ProtNLM"/>
    </source>
</evidence>
<dbReference type="OrthoDB" id="68076at2759"/>
<feature type="domain" description="Ubinuclein middle" evidence="4">
    <location>
        <begin position="202"/>
        <end position="292"/>
    </location>
</feature>
<feature type="compositionally biased region" description="Basic and acidic residues" evidence="2">
    <location>
        <begin position="166"/>
        <end position="183"/>
    </location>
</feature>
<evidence type="ECO:0000259" key="3">
    <source>
        <dbReference type="Pfam" id="PF08729"/>
    </source>
</evidence>
<dbReference type="PANTHER" id="PTHR21669">
    <property type="entry name" value="CAPZ-INTERACTING PROTEIN AND RELATED PROTEINS"/>
    <property type="match status" value="1"/>
</dbReference>
<reference evidence="5" key="1">
    <citation type="submission" date="2022-01" db="UniProtKB">
        <authorList>
            <consortium name="EnsemblMetazoa"/>
        </authorList>
    </citation>
    <scope>IDENTIFICATION</scope>
</reference>
<sequence length="395" mass="45065">MRRKKRNMFQGDEDVPKTPPPAPRENRPSGSSFRFNLPLCPDDHNCPIFNFKELCSEASKKNCNAGSEDSSKLTCLKDGDLELEKPQSHVKYTMKTYVELASGYDEDDSFIDNSEACNDMIEGVENLNGKFYVNCGALNLNKKDTVVKERTFGGKSVSTKAKKVKPKQEKTEKKKTKEAGECKKKPKLSTDTVPCLINVSQPDILKLIDQLKNYTKEVQSTQKNFFDKNIVQLLVELECQCRKYLKNPSRQSVYSHLSYFMPISKGTLLRKVKTLFVQGNSELDTYMQKLKDIAKSENKLDEISAPEKLLCLKEIAKRVVRQYVVAIKRKGTLHNYIMAFYTEKLVPLWPNGLMDESTLFRYTKDVIASEAAEYKIDYLMSSPSTDIAECKLLDE</sequence>
<evidence type="ECO:0000313" key="5">
    <source>
        <dbReference type="EnsemblMetazoa" id="XP_014260306.1"/>
    </source>
</evidence>
<feature type="region of interest" description="Disordered" evidence="2">
    <location>
        <begin position="1"/>
        <end position="34"/>
    </location>
</feature>
<organism evidence="5 6">
    <name type="scientific">Cimex lectularius</name>
    <name type="common">Bed bug</name>
    <name type="synonym">Acanthia lectularia</name>
    <dbReference type="NCBI Taxonomy" id="79782"/>
    <lineage>
        <taxon>Eukaryota</taxon>
        <taxon>Metazoa</taxon>
        <taxon>Ecdysozoa</taxon>
        <taxon>Arthropoda</taxon>
        <taxon>Hexapoda</taxon>
        <taxon>Insecta</taxon>
        <taxon>Pterygota</taxon>
        <taxon>Neoptera</taxon>
        <taxon>Paraneoptera</taxon>
        <taxon>Hemiptera</taxon>
        <taxon>Heteroptera</taxon>
        <taxon>Panheteroptera</taxon>
        <taxon>Cimicomorpha</taxon>
        <taxon>Cimicidae</taxon>
        <taxon>Cimex</taxon>
    </lineage>
</organism>
<evidence type="ECO:0000256" key="1">
    <source>
        <dbReference type="ARBA" id="ARBA00022553"/>
    </source>
</evidence>
<dbReference type="AlphaFoldDB" id="A0A8I6S7Z2"/>
<dbReference type="InterPro" id="IPR026947">
    <property type="entry name" value="UBN_middle_dom"/>
</dbReference>
<protein>
    <recommendedName>
        <fullName evidence="7">Ubinuclein middle domain-containing protein</fullName>
    </recommendedName>
</protein>
<dbReference type="InterPro" id="IPR014840">
    <property type="entry name" value="HRD"/>
</dbReference>
<feature type="region of interest" description="Disordered" evidence="2">
    <location>
        <begin position="158"/>
        <end position="183"/>
    </location>
</feature>
<evidence type="ECO:0000313" key="6">
    <source>
        <dbReference type="Proteomes" id="UP000494040"/>
    </source>
</evidence>
<keyword evidence="6" id="KW-1185">Reference proteome</keyword>
<evidence type="ECO:0000256" key="2">
    <source>
        <dbReference type="SAM" id="MobiDB-lite"/>
    </source>
</evidence>
<dbReference type="EnsemblMetazoa" id="XM_014404820.2">
    <property type="protein sequence ID" value="XP_014260306.1"/>
    <property type="gene ID" value="LOC106672958"/>
</dbReference>